<reference evidence="1 2" key="1">
    <citation type="journal article" date="2018" name="BMC Genomics">
        <title>Genomic evidence for intraspecific hybridization in a clonal and extremely halotolerant yeast.</title>
        <authorList>
            <person name="Gostincar C."/>
            <person name="Stajich J.E."/>
            <person name="Zupancic J."/>
            <person name="Zalar P."/>
            <person name="Gunde-Cimerman N."/>
        </authorList>
    </citation>
    <scope>NUCLEOTIDE SEQUENCE [LARGE SCALE GENOMIC DNA]</scope>
    <source>
        <strain evidence="1 2">EXF-6651</strain>
    </source>
</reference>
<dbReference type="AlphaFoldDB" id="A0A3M7AYK6"/>
<name>A0A3M7AYK6_HORWE</name>
<evidence type="ECO:0000313" key="1">
    <source>
        <dbReference type="EMBL" id="RMY32614.1"/>
    </source>
</evidence>
<evidence type="ECO:0000313" key="2">
    <source>
        <dbReference type="Proteomes" id="UP000276864"/>
    </source>
</evidence>
<dbReference type="Proteomes" id="UP000276864">
    <property type="component" value="Unassembled WGS sequence"/>
</dbReference>
<dbReference type="EMBL" id="QWIM01000616">
    <property type="protein sequence ID" value="RMY32614.1"/>
    <property type="molecule type" value="Genomic_DNA"/>
</dbReference>
<gene>
    <name evidence="1" type="ORF">D0866_06487</name>
</gene>
<sequence length="62" mass="6536">MHVSVGQQWGKATILQLVAPCSSLPTTFNAVIPHVSPSTYRDRSALGSCRHSAATAQARSVS</sequence>
<comment type="caution">
    <text evidence="1">The sequence shown here is derived from an EMBL/GenBank/DDBJ whole genome shotgun (WGS) entry which is preliminary data.</text>
</comment>
<proteinExistence type="predicted"/>
<accession>A0A3M7AYK6</accession>
<protein>
    <submittedName>
        <fullName evidence="1">Uncharacterized protein</fullName>
    </submittedName>
</protein>
<organism evidence="1 2">
    <name type="scientific">Hortaea werneckii</name>
    <name type="common">Black yeast</name>
    <name type="synonym">Cladosporium werneckii</name>
    <dbReference type="NCBI Taxonomy" id="91943"/>
    <lineage>
        <taxon>Eukaryota</taxon>
        <taxon>Fungi</taxon>
        <taxon>Dikarya</taxon>
        <taxon>Ascomycota</taxon>
        <taxon>Pezizomycotina</taxon>
        <taxon>Dothideomycetes</taxon>
        <taxon>Dothideomycetidae</taxon>
        <taxon>Mycosphaerellales</taxon>
        <taxon>Teratosphaeriaceae</taxon>
        <taxon>Hortaea</taxon>
    </lineage>
</organism>